<dbReference type="EMBL" id="CP003682">
    <property type="protein sequence ID" value="AFP65688.1"/>
    <property type="molecule type" value="Genomic_DNA"/>
</dbReference>
<sequence length="410" mass="48214">MSKQKKSKFAFLKIKKSLLSSWIVDFCLKNKIKLMTPIQQACIPSIILGKDLIVFSRTGTGKTMAYILPGVHRIDNDKKINQMVIIIPTLELGFQIFDIIQKIGHNRKIFFYFFPKELNLKNSEKMLAYVNGGKRCLVSTPNSFFFFLKNKKYRLHNKKNLLTIDEGDLLFGKKFYFEIEVILIDLKPKQVLVFSASMTKNLHILKFPKIKKKIFCFYENRIKFSLINISDQEYFFCPNRLKVFYLWLFLKSKYKISSQKNKEKNFSSIIFVSDPKICHNIARILGKNKISTVQLHENMDHLARLISMQLIKTKQIKILICTDLGSRGLDFPLVSSVINFNFPKKVNTYLHRAGRALRFFRKGKCLNLVDQKEIRFLHYFEKKTGIKITKFKEIKENEIIKILSKKLFKK</sequence>
<dbReference type="GO" id="GO:0005524">
    <property type="term" value="F:ATP binding"/>
    <property type="evidence" value="ECO:0007669"/>
    <property type="project" value="UniProtKB-UniRule"/>
</dbReference>
<evidence type="ECO:0000313" key="9">
    <source>
        <dbReference type="EMBL" id="AFP65688.1"/>
    </source>
</evidence>
<comment type="subcellular location">
    <subcellularLocation>
        <location evidence="1">Plastid</location>
        <location evidence="1">Chloroplast</location>
    </subcellularLocation>
</comment>
<dbReference type="Pfam" id="PF00270">
    <property type="entry name" value="DEAD"/>
    <property type="match status" value="1"/>
</dbReference>
<dbReference type="EC" id="3.6.4.13" evidence="6"/>
<protein>
    <recommendedName>
        <fullName evidence="6">ATP-dependent RNA helicase</fullName>
        <ecNumber evidence="6">3.6.4.13</ecNumber>
    </recommendedName>
</protein>
<evidence type="ECO:0000256" key="6">
    <source>
        <dbReference type="RuleBase" id="RU365068"/>
    </source>
</evidence>
<keyword evidence="4 6" id="KW-0067">ATP-binding</keyword>
<evidence type="ECO:0000256" key="1">
    <source>
        <dbReference type="ARBA" id="ARBA00004229"/>
    </source>
</evidence>
<accession>J7G8V9</accession>
<gene>
    <name evidence="9" type="ORF">CMESO_547</name>
</gene>
<dbReference type="Gene3D" id="3.40.50.300">
    <property type="entry name" value="P-loop containing nucleotide triphosphate hydrolases"/>
    <property type="match status" value="2"/>
</dbReference>
<name>J7G8V9_9CRYP</name>
<dbReference type="GO" id="GO:0003723">
    <property type="term" value="F:RNA binding"/>
    <property type="evidence" value="ECO:0007669"/>
    <property type="project" value="UniProtKB-UniRule"/>
</dbReference>
<dbReference type="InterPro" id="IPR027417">
    <property type="entry name" value="P-loop_NTPase"/>
</dbReference>
<dbReference type="Pfam" id="PF00271">
    <property type="entry name" value="Helicase_C"/>
    <property type="match status" value="1"/>
</dbReference>
<evidence type="ECO:0000259" key="8">
    <source>
        <dbReference type="PROSITE" id="PS51194"/>
    </source>
</evidence>
<evidence type="ECO:0000313" key="10">
    <source>
        <dbReference type="Proteomes" id="UP000243348"/>
    </source>
</evidence>
<dbReference type="SMART" id="SM00490">
    <property type="entry name" value="HELICc"/>
    <property type="match status" value="1"/>
</dbReference>
<dbReference type="SUPFAM" id="SSF52540">
    <property type="entry name" value="P-loop containing nucleoside triphosphate hydrolases"/>
    <property type="match status" value="1"/>
</dbReference>
<keyword evidence="9" id="KW-0542">Nucleomorph</keyword>
<evidence type="ECO:0000256" key="3">
    <source>
        <dbReference type="ARBA" id="ARBA00022801"/>
    </source>
</evidence>
<comment type="catalytic activity">
    <reaction evidence="6">
        <text>ATP + H2O = ADP + phosphate + H(+)</text>
        <dbReference type="Rhea" id="RHEA:13065"/>
        <dbReference type="ChEBI" id="CHEBI:15377"/>
        <dbReference type="ChEBI" id="CHEBI:15378"/>
        <dbReference type="ChEBI" id="CHEBI:30616"/>
        <dbReference type="ChEBI" id="CHEBI:43474"/>
        <dbReference type="ChEBI" id="CHEBI:456216"/>
        <dbReference type="EC" id="3.6.4.13"/>
    </reaction>
</comment>
<dbReference type="PROSITE" id="PS51194">
    <property type="entry name" value="HELICASE_CTER"/>
    <property type="match status" value="1"/>
</dbReference>
<comment type="similarity">
    <text evidence="6">Belongs to the DEAD box helicase family.</text>
</comment>
<dbReference type="GO" id="GO:0016787">
    <property type="term" value="F:hydrolase activity"/>
    <property type="evidence" value="ECO:0007669"/>
    <property type="project" value="UniProtKB-KW"/>
</dbReference>
<keyword evidence="3 6" id="KW-0378">Hydrolase</keyword>
<dbReference type="PROSITE" id="PS51192">
    <property type="entry name" value="HELICASE_ATP_BIND_1"/>
    <property type="match status" value="1"/>
</dbReference>
<comment type="domain">
    <text evidence="6">The Q motif is unique to and characteristic of the DEAD box family of RNA helicases and controls ATP binding and hydrolysis.</text>
</comment>
<geneLocation type="nucleomorph" evidence="9"/>
<keyword evidence="5 6" id="KW-0694">RNA-binding</keyword>
<dbReference type="CDD" id="cd18787">
    <property type="entry name" value="SF2_C_DEAD"/>
    <property type="match status" value="1"/>
</dbReference>
<feature type="domain" description="Helicase C-terminal" evidence="8">
    <location>
        <begin position="249"/>
        <end position="400"/>
    </location>
</feature>
<dbReference type="AlphaFoldDB" id="J7G8V9"/>
<reference evidence="9 10" key="1">
    <citation type="journal article" date="2012" name="Genome Biol. Evol.">
        <title>Nucleomorph genome sequence of the cryptophyte alga Chroomonas mesostigmatica CCMP1168 reveals lineage-specific gene loss and genome complexity.</title>
        <authorList>
            <person name="Moore C.E."/>
            <person name="Curtis B."/>
            <person name="Mills T."/>
            <person name="Tanifuji G."/>
            <person name="Archibald J.M."/>
        </authorList>
    </citation>
    <scope>NUCLEOTIDE SEQUENCE [LARGE SCALE GENOMIC DNA]</scope>
    <source>
        <strain evidence="9 10">CCMP1168</strain>
    </source>
</reference>
<keyword evidence="2 6" id="KW-0547">Nucleotide-binding</keyword>
<evidence type="ECO:0000259" key="7">
    <source>
        <dbReference type="PROSITE" id="PS51192"/>
    </source>
</evidence>
<dbReference type="InterPro" id="IPR011545">
    <property type="entry name" value="DEAD/DEAH_box_helicase_dom"/>
</dbReference>
<proteinExistence type="inferred from homology"/>
<dbReference type="InterPro" id="IPR001650">
    <property type="entry name" value="Helicase_C-like"/>
</dbReference>
<comment type="function">
    <text evidence="6">RNA helicase.</text>
</comment>
<dbReference type="SMART" id="SM00487">
    <property type="entry name" value="DEXDc"/>
    <property type="match status" value="1"/>
</dbReference>
<dbReference type="Proteomes" id="UP000243348">
    <property type="component" value="Nucleomorph 3"/>
</dbReference>
<evidence type="ECO:0000256" key="2">
    <source>
        <dbReference type="ARBA" id="ARBA00022741"/>
    </source>
</evidence>
<feature type="domain" description="Helicase ATP-binding" evidence="7">
    <location>
        <begin position="43"/>
        <end position="216"/>
    </location>
</feature>
<evidence type="ECO:0000256" key="5">
    <source>
        <dbReference type="ARBA" id="ARBA00022884"/>
    </source>
</evidence>
<dbReference type="GO" id="GO:0009507">
    <property type="term" value="C:chloroplast"/>
    <property type="evidence" value="ECO:0007669"/>
    <property type="project" value="UniProtKB-SubCell"/>
</dbReference>
<organism evidence="9 10">
    <name type="scientific">Chroomonas mesostigmatica CCMP1168</name>
    <dbReference type="NCBI Taxonomy" id="1195612"/>
    <lineage>
        <taxon>Eukaryota</taxon>
        <taxon>Cryptophyceae</taxon>
        <taxon>Pyrenomonadales</taxon>
        <taxon>Chroomonadaceae</taxon>
        <taxon>Chroomonas</taxon>
    </lineage>
</organism>
<keyword evidence="6" id="KW-0347">Helicase</keyword>
<dbReference type="PANTHER" id="PTHR24031">
    <property type="entry name" value="RNA HELICASE"/>
    <property type="match status" value="1"/>
</dbReference>
<dbReference type="InterPro" id="IPR014001">
    <property type="entry name" value="Helicase_ATP-bd"/>
</dbReference>
<dbReference type="GO" id="GO:0003724">
    <property type="term" value="F:RNA helicase activity"/>
    <property type="evidence" value="ECO:0007669"/>
    <property type="project" value="UniProtKB-EC"/>
</dbReference>
<evidence type="ECO:0000256" key="4">
    <source>
        <dbReference type="ARBA" id="ARBA00022840"/>
    </source>
</evidence>